<gene>
    <name evidence="7" type="primary">gabT</name>
    <name evidence="7" type="ORF">FAK_16400</name>
</gene>
<dbReference type="InterPro" id="IPR050103">
    <property type="entry name" value="Class-III_PLP-dep_AT"/>
</dbReference>
<dbReference type="GO" id="GO:0042802">
    <property type="term" value="F:identical protein binding"/>
    <property type="evidence" value="ECO:0007669"/>
    <property type="project" value="TreeGrafter"/>
</dbReference>
<evidence type="ECO:0000256" key="2">
    <source>
        <dbReference type="ARBA" id="ARBA00008954"/>
    </source>
</evidence>
<dbReference type="InterPro" id="IPR005814">
    <property type="entry name" value="Aminotrans_3"/>
</dbReference>
<evidence type="ECO:0000313" key="7">
    <source>
        <dbReference type="EMBL" id="BEQ14574.1"/>
    </source>
</evidence>
<dbReference type="FunFam" id="3.40.640.10:FF:000013">
    <property type="entry name" value="4-aminobutyrate aminotransferase"/>
    <property type="match status" value="1"/>
</dbReference>
<keyword evidence="8" id="KW-1185">Reference proteome</keyword>
<evidence type="ECO:0000256" key="6">
    <source>
        <dbReference type="RuleBase" id="RU003560"/>
    </source>
</evidence>
<name>A0AAU9EN06_9BACT</name>
<dbReference type="EMBL" id="AP028679">
    <property type="protein sequence ID" value="BEQ14574.1"/>
    <property type="molecule type" value="Genomic_DNA"/>
</dbReference>
<evidence type="ECO:0000256" key="1">
    <source>
        <dbReference type="ARBA" id="ARBA00001933"/>
    </source>
</evidence>
<dbReference type="NCBIfam" id="TIGR00700">
    <property type="entry name" value="GABAtrnsam"/>
    <property type="match status" value="1"/>
</dbReference>
<keyword evidence="5 6" id="KW-0663">Pyridoxal phosphate</keyword>
<dbReference type="GO" id="GO:0009448">
    <property type="term" value="P:gamma-aminobutyric acid metabolic process"/>
    <property type="evidence" value="ECO:0007669"/>
    <property type="project" value="InterPro"/>
</dbReference>
<dbReference type="InterPro" id="IPR015421">
    <property type="entry name" value="PyrdxlP-dep_Trfase_major"/>
</dbReference>
<comment type="cofactor">
    <cofactor evidence="1">
        <name>pyridoxal 5'-phosphate</name>
        <dbReference type="ChEBI" id="CHEBI:597326"/>
    </cofactor>
</comment>
<evidence type="ECO:0000256" key="4">
    <source>
        <dbReference type="ARBA" id="ARBA00022679"/>
    </source>
</evidence>
<dbReference type="CDD" id="cd00610">
    <property type="entry name" value="OAT_like"/>
    <property type="match status" value="1"/>
</dbReference>
<evidence type="ECO:0000313" key="8">
    <source>
        <dbReference type="Proteomes" id="UP001366166"/>
    </source>
</evidence>
<evidence type="ECO:0000256" key="5">
    <source>
        <dbReference type="ARBA" id="ARBA00022898"/>
    </source>
</evidence>
<dbReference type="PIRSF" id="PIRSF000521">
    <property type="entry name" value="Transaminase_4ab_Lys_Orn"/>
    <property type="match status" value="1"/>
</dbReference>
<dbReference type="PROSITE" id="PS00600">
    <property type="entry name" value="AA_TRANSFER_CLASS_3"/>
    <property type="match status" value="1"/>
</dbReference>
<keyword evidence="3" id="KW-0032">Aminotransferase</keyword>
<dbReference type="KEGG" id="dmp:FAK_16400"/>
<dbReference type="PANTHER" id="PTHR11986">
    <property type="entry name" value="AMINOTRANSFERASE CLASS III"/>
    <property type="match status" value="1"/>
</dbReference>
<dbReference type="AlphaFoldDB" id="A0AAU9EN06"/>
<dbReference type="Gene3D" id="3.40.640.10">
    <property type="entry name" value="Type I PLP-dependent aspartate aminotransferase-like (Major domain)"/>
    <property type="match status" value="1"/>
</dbReference>
<dbReference type="SUPFAM" id="SSF53383">
    <property type="entry name" value="PLP-dependent transferases"/>
    <property type="match status" value="1"/>
</dbReference>
<dbReference type="GO" id="GO:0030170">
    <property type="term" value="F:pyridoxal phosphate binding"/>
    <property type="evidence" value="ECO:0007669"/>
    <property type="project" value="InterPro"/>
</dbReference>
<comment type="similarity">
    <text evidence="2 6">Belongs to the class-III pyridoxal-phosphate-dependent aminotransferase family.</text>
</comment>
<protein>
    <submittedName>
        <fullName evidence="7">4-aminobutyrate--2-oxoglutarate transaminase</fullName>
    </submittedName>
</protein>
<dbReference type="GO" id="GO:0034386">
    <property type="term" value="F:4-aminobutyrate:2-oxoglutarate transaminase activity"/>
    <property type="evidence" value="ECO:0007669"/>
    <property type="project" value="InterPro"/>
</dbReference>
<dbReference type="Pfam" id="PF00202">
    <property type="entry name" value="Aminotran_3"/>
    <property type="match status" value="1"/>
</dbReference>
<dbReference type="Gene3D" id="3.90.1150.10">
    <property type="entry name" value="Aspartate Aminotransferase, domain 1"/>
    <property type="match status" value="1"/>
</dbReference>
<dbReference type="InterPro" id="IPR049704">
    <property type="entry name" value="Aminotrans_3_PPA_site"/>
</dbReference>
<dbReference type="PANTHER" id="PTHR11986:SF58">
    <property type="entry name" value="LEUCINE_METHIONINE RACEMASE"/>
    <property type="match status" value="1"/>
</dbReference>
<reference evidence="8" key="1">
    <citation type="journal article" date="2023" name="Arch. Microbiol.">
        <title>Desulfoferula mesophilus gen. nov. sp. nov., a mesophilic sulfate-reducing bacterium isolated from a brackish lake sediment.</title>
        <authorList>
            <person name="Watanabe T."/>
            <person name="Yabe T."/>
            <person name="Tsuji J.M."/>
            <person name="Fukui M."/>
        </authorList>
    </citation>
    <scope>NUCLEOTIDE SEQUENCE [LARGE SCALE GENOMIC DNA]</scope>
    <source>
        <strain evidence="8">12FAK</strain>
    </source>
</reference>
<keyword evidence="4" id="KW-0808">Transferase</keyword>
<dbReference type="Proteomes" id="UP001366166">
    <property type="component" value="Chromosome"/>
</dbReference>
<organism evidence="7 8">
    <name type="scientific">Desulfoferula mesophila</name>
    <dbReference type="NCBI Taxonomy" id="3058419"/>
    <lineage>
        <taxon>Bacteria</taxon>
        <taxon>Pseudomonadati</taxon>
        <taxon>Thermodesulfobacteriota</taxon>
        <taxon>Desulfarculia</taxon>
        <taxon>Desulfarculales</taxon>
        <taxon>Desulfarculaceae</taxon>
        <taxon>Desulfoferula</taxon>
    </lineage>
</organism>
<dbReference type="RefSeq" id="WP_338606278.1">
    <property type="nucleotide sequence ID" value="NZ_AP028679.1"/>
</dbReference>
<accession>A0AAU9EN06</accession>
<dbReference type="InterPro" id="IPR004632">
    <property type="entry name" value="4NH2But_aminotransferase_bac"/>
</dbReference>
<dbReference type="InterPro" id="IPR015424">
    <property type="entry name" value="PyrdxlP-dep_Trfase"/>
</dbReference>
<evidence type="ECO:0000256" key="3">
    <source>
        <dbReference type="ARBA" id="ARBA00022576"/>
    </source>
</evidence>
<dbReference type="InterPro" id="IPR015422">
    <property type="entry name" value="PyrdxlP-dep_Trfase_small"/>
</dbReference>
<sequence length="437" mass="47096">MTAKTSNQSLGALREQAVPQGPFNSTPYFTDRALGAEIWDVEGNRFIDFAGGIGVVNVGHCNPKVVEAVKAQAERFLHTCFHIVMYEPYVELADRLNRLTPGDFAKKTVLVNSGAESVENAVKAARYYTKRPAVIVAEGAFHGRTLLAMSMTSKVKPYKFGYGPFAPEIYRMPYAYCYRCPYHLSYPSCGVACAHGLEDFFIEHVAAENTAAVVLEPVLGEGGFVVPPPEYFKIISEICHKYGILLVADEVQTGVCRTGRMFAMEHFGVAADLTTVAKSIAGGLPLAGVVGRAEIMEASHVGGLGGTYGGNPVACAAALAVLDFIDEVDLAARAEAIGQRIRERFEEMAGHYELIGEVRGLGAMMALELVSDRKAKTPAGEEAKKLTAWCHQHGLVLLSCGKYGNVIRTLMPLVISDDLLEEGLDILEKGLAAVSQG</sequence>
<proteinExistence type="inferred from homology"/>